<evidence type="ECO:0000313" key="2">
    <source>
        <dbReference type="Proteomes" id="UP000243679"/>
    </source>
</evidence>
<name>A0A1Q2SMC5_9GAMM</name>
<evidence type="ECO:0000313" key="1">
    <source>
        <dbReference type="EMBL" id="BAW80263.1"/>
    </source>
</evidence>
<dbReference type="KEGG" id="ntt:TAO_0893"/>
<protein>
    <recommendedName>
        <fullName evidence="3">PEP-CTERM protein-sorting domain-containing protein</fullName>
    </recommendedName>
</protein>
<organism evidence="1 2">
    <name type="scientific">Candidatus Nitrosoglobus terrae</name>
    <dbReference type="NCBI Taxonomy" id="1630141"/>
    <lineage>
        <taxon>Bacteria</taxon>
        <taxon>Pseudomonadati</taxon>
        <taxon>Pseudomonadota</taxon>
        <taxon>Gammaproteobacteria</taxon>
        <taxon>Chromatiales</taxon>
        <taxon>Chromatiaceae</taxon>
        <taxon>Candidatus Nitrosoglobus</taxon>
    </lineage>
</organism>
<gene>
    <name evidence="1" type="ORF">TAO_0893</name>
</gene>
<sequence length="228" mass="24153">MKPVSQKALRWLLSLIFMAVGFLPLLAQANPIQSFNISGQAQYFLSNTNDNNPVSVSFMGTMGVDPSGQDQNFGSIGQVTSISFEFPDLSSIPTFNTIVTQGPLVAQIDQPLAYSIGLQNTNGETATFSFITPHSSATFFGTEPIGSLVDFNGGSIFQGQTGSVSTAGGSIFLQNFSGSIDSITPSPITSMPEPATLEMFSLGLLLISTFIGLRPSAKANYLSDRKGE</sequence>
<keyword evidence="2" id="KW-1185">Reference proteome</keyword>
<reference evidence="1 2" key="1">
    <citation type="journal article" date="2017" name="ISME J.">
        <title>An acid-tolerant ammonia-oxidizing ?-proteobacterium from soil.</title>
        <authorList>
            <person name="Hayatsu M."/>
            <person name="Tago K."/>
            <person name="Uchiyama I."/>
            <person name="Toyoda A."/>
            <person name="Wang Y."/>
            <person name="Shimomura Y."/>
            <person name="Okubo T."/>
            <person name="Kurisu F."/>
            <person name="Hirono Y."/>
            <person name="Nonaka K."/>
            <person name="Akiyama H."/>
            <person name="Itoh T."/>
            <person name="Takami H."/>
        </authorList>
    </citation>
    <scope>NUCLEOTIDE SEQUENCE [LARGE SCALE GENOMIC DNA]</scope>
    <source>
        <strain evidence="1 2">TAO100</strain>
    </source>
</reference>
<dbReference type="EMBL" id="AP014836">
    <property type="protein sequence ID" value="BAW80263.1"/>
    <property type="molecule type" value="Genomic_DNA"/>
</dbReference>
<dbReference type="RefSeq" id="WP_096526826.1">
    <property type="nucleotide sequence ID" value="NZ_AP014836.1"/>
</dbReference>
<dbReference type="Proteomes" id="UP000243679">
    <property type="component" value="Chromosome"/>
</dbReference>
<dbReference type="AlphaFoldDB" id="A0A1Q2SMC5"/>
<evidence type="ECO:0008006" key="3">
    <source>
        <dbReference type="Google" id="ProtNLM"/>
    </source>
</evidence>
<proteinExistence type="predicted"/>
<accession>A0A1Q2SMC5</accession>